<keyword evidence="3" id="KW-0285">Flavoprotein</keyword>
<evidence type="ECO:0000256" key="6">
    <source>
        <dbReference type="ARBA" id="ARBA00023002"/>
    </source>
</evidence>
<keyword evidence="6" id="KW-0560">Oxidoreductase</keyword>
<organism evidence="9 10">
    <name type="scientific">Aspergillus sergii</name>
    <dbReference type="NCBI Taxonomy" id="1034303"/>
    <lineage>
        <taxon>Eukaryota</taxon>
        <taxon>Fungi</taxon>
        <taxon>Dikarya</taxon>
        <taxon>Ascomycota</taxon>
        <taxon>Pezizomycotina</taxon>
        <taxon>Eurotiomycetes</taxon>
        <taxon>Eurotiomycetidae</taxon>
        <taxon>Eurotiales</taxon>
        <taxon>Aspergillaceae</taxon>
        <taxon>Aspergillus</taxon>
        <taxon>Aspergillus subgen. Circumdati</taxon>
    </lineage>
</organism>
<feature type="transmembrane region" description="Helical" evidence="8">
    <location>
        <begin position="12"/>
        <end position="28"/>
    </location>
</feature>
<keyword evidence="10" id="KW-1185">Reference proteome</keyword>
<evidence type="ECO:0000256" key="8">
    <source>
        <dbReference type="SAM" id="Phobius"/>
    </source>
</evidence>
<dbReference type="PANTHER" id="PTHR43098:SF3">
    <property type="entry name" value="L-ORNITHINE N(5)-MONOOXYGENASE-RELATED"/>
    <property type="match status" value="1"/>
</dbReference>
<protein>
    <recommendedName>
        <fullName evidence="11">FAD/NAD(P)-binding domain-containing protein</fullName>
    </recommendedName>
</protein>
<gene>
    <name evidence="9" type="ORF">BDV39DRAFT_217841</name>
</gene>
<keyword evidence="8" id="KW-0812">Transmembrane</keyword>
<reference evidence="10" key="1">
    <citation type="submission" date="2019-04" db="EMBL/GenBank/DDBJ databases">
        <title>Friends and foes A comparative genomics studyof 23 Aspergillus species from section Flavi.</title>
        <authorList>
            <consortium name="DOE Joint Genome Institute"/>
            <person name="Kjaerbolling I."/>
            <person name="Vesth T."/>
            <person name="Frisvad J.C."/>
            <person name="Nybo J.L."/>
            <person name="Theobald S."/>
            <person name="Kildgaard S."/>
            <person name="Isbrandt T."/>
            <person name="Kuo A."/>
            <person name="Sato A."/>
            <person name="Lyhne E.K."/>
            <person name="Kogle M.E."/>
            <person name="Wiebenga A."/>
            <person name="Kun R.S."/>
            <person name="Lubbers R.J."/>
            <person name="Makela M.R."/>
            <person name="Barry K."/>
            <person name="Chovatia M."/>
            <person name="Clum A."/>
            <person name="Daum C."/>
            <person name="Haridas S."/>
            <person name="He G."/>
            <person name="LaButti K."/>
            <person name="Lipzen A."/>
            <person name="Mondo S."/>
            <person name="Riley R."/>
            <person name="Salamov A."/>
            <person name="Simmons B.A."/>
            <person name="Magnuson J.K."/>
            <person name="Henrissat B."/>
            <person name="Mortensen U.H."/>
            <person name="Larsen T.O."/>
            <person name="Devries R.P."/>
            <person name="Grigoriev I.V."/>
            <person name="Machida M."/>
            <person name="Baker S.E."/>
            <person name="Andersen M.R."/>
        </authorList>
    </citation>
    <scope>NUCLEOTIDE SEQUENCE [LARGE SCALE GENOMIC DNA]</scope>
    <source>
        <strain evidence="10">CBS 130017</strain>
    </source>
</reference>
<comment type="similarity">
    <text evidence="2">Belongs to the FAD-binding monooxygenase family.</text>
</comment>
<proteinExistence type="inferred from homology"/>
<evidence type="ECO:0008006" key="11">
    <source>
        <dbReference type="Google" id="ProtNLM"/>
    </source>
</evidence>
<evidence type="ECO:0000256" key="1">
    <source>
        <dbReference type="ARBA" id="ARBA00001974"/>
    </source>
</evidence>
<dbReference type="GO" id="GO:0050660">
    <property type="term" value="F:flavin adenine dinucleotide binding"/>
    <property type="evidence" value="ECO:0007669"/>
    <property type="project" value="InterPro"/>
</dbReference>
<keyword evidence="7" id="KW-0503">Monooxygenase</keyword>
<sequence length="537" mass="60709">MTQSSPKPDYDILIVGAGFSGIFLLYQLRKLGYKCKIYETAPDLGGVWYWNTYPGARVDTESFVYQLSIPEAWKDWDWKERFPGRDELQAYFHHLDKVLDIKKDVEFETRVTGAQFDRDSALWKVKTDNGKTATSRFFLPCVGTVTKQYVPDFPGLQSFQGEIYHSSAWPREGVDVKGKKLAVIGTGPSGVQIIQEWAKEADTLTVFQRTPNLALPMGQEIYTAEDQARIRSRYPQVFEDRAKTFSGNLEDFLPTKLFDAPAAERAALFEANWKKGGFSFILDNYSDILLDEKANRELYNFWAKKTRERIVDPRKKDLLAPLEPFHALAAKRSSLEQDYFEQFNRPNVDIVSLREVKIAEVKPTGIATSDGTFYPVDAIAIATGFDAVTGPITNMGLLNTDGTPLAEEWKNGVHNYLGMASHGYPNMFWIYGVHGPTGLSNGPVSIELQGQWVIDAIQKIDKSGLSYVQPTPEAEQKWKELVTQITDMTLLPTVDSWYMGANIPGKKREHLNFPGGLALYEQQCRQALEAWEGFQTV</sequence>
<evidence type="ECO:0000256" key="7">
    <source>
        <dbReference type="ARBA" id="ARBA00023033"/>
    </source>
</evidence>
<dbReference type="Proteomes" id="UP000325945">
    <property type="component" value="Unassembled WGS sequence"/>
</dbReference>
<dbReference type="Pfam" id="PF00743">
    <property type="entry name" value="FMO-like"/>
    <property type="match status" value="1"/>
</dbReference>
<accession>A0A5N6XIF4</accession>
<keyword evidence="5" id="KW-0521">NADP</keyword>
<dbReference type="AlphaFoldDB" id="A0A5N6XIF4"/>
<dbReference type="InterPro" id="IPR050775">
    <property type="entry name" value="FAD-binding_Monooxygenases"/>
</dbReference>
<evidence type="ECO:0000313" key="10">
    <source>
        <dbReference type="Proteomes" id="UP000325945"/>
    </source>
</evidence>
<evidence type="ECO:0000313" key="9">
    <source>
        <dbReference type="EMBL" id="KAE8331899.1"/>
    </source>
</evidence>
<name>A0A5N6XIF4_9EURO</name>
<dbReference type="SUPFAM" id="SSF51905">
    <property type="entry name" value="FAD/NAD(P)-binding domain"/>
    <property type="match status" value="1"/>
</dbReference>
<dbReference type="Gene3D" id="3.50.50.60">
    <property type="entry name" value="FAD/NAD(P)-binding domain"/>
    <property type="match status" value="2"/>
</dbReference>
<evidence type="ECO:0000256" key="2">
    <source>
        <dbReference type="ARBA" id="ARBA00010139"/>
    </source>
</evidence>
<evidence type="ECO:0000256" key="3">
    <source>
        <dbReference type="ARBA" id="ARBA00022630"/>
    </source>
</evidence>
<evidence type="ECO:0000256" key="4">
    <source>
        <dbReference type="ARBA" id="ARBA00022827"/>
    </source>
</evidence>
<dbReference type="InterPro" id="IPR020946">
    <property type="entry name" value="Flavin_mOase-like"/>
</dbReference>
<evidence type="ECO:0000256" key="5">
    <source>
        <dbReference type="ARBA" id="ARBA00022857"/>
    </source>
</evidence>
<dbReference type="GO" id="GO:0050661">
    <property type="term" value="F:NADP binding"/>
    <property type="evidence" value="ECO:0007669"/>
    <property type="project" value="InterPro"/>
</dbReference>
<dbReference type="GO" id="GO:0004499">
    <property type="term" value="F:N,N-dimethylaniline monooxygenase activity"/>
    <property type="evidence" value="ECO:0007669"/>
    <property type="project" value="InterPro"/>
</dbReference>
<comment type="cofactor">
    <cofactor evidence="1">
        <name>FAD</name>
        <dbReference type="ChEBI" id="CHEBI:57692"/>
    </cofactor>
</comment>
<keyword evidence="8" id="KW-1133">Transmembrane helix</keyword>
<keyword evidence="8" id="KW-0472">Membrane</keyword>
<dbReference type="PANTHER" id="PTHR43098">
    <property type="entry name" value="L-ORNITHINE N(5)-MONOOXYGENASE-RELATED"/>
    <property type="match status" value="1"/>
</dbReference>
<dbReference type="EMBL" id="ML741767">
    <property type="protein sequence ID" value="KAE8331899.1"/>
    <property type="molecule type" value="Genomic_DNA"/>
</dbReference>
<keyword evidence="4" id="KW-0274">FAD</keyword>
<dbReference type="InterPro" id="IPR036188">
    <property type="entry name" value="FAD/NAD-bd_sf"/>
</dbReference>